<reference evidence="9 10" key="1">
    <citation type="submission" date="2019-06" db="EMBL/GenBank/DDBJ databases">
        <title>Draft genome sequence of Miniimonas arenae KCTC 19750T isolated from sea sand.</title>
        <authorList>
            <person name="Park S.-J."/>
        </authorList>
    </citation>
    <scope>NUCLEOTIDE SEQUENCE [LARGE SCALE GENOMIC DNA]</scope>
    <source>
        <strain evidence="9 10">KCTC 19750</strain>
    </source>
</reference>
<keyword evidence="3 7" id="KW-0812">Transmembrane</keyword>
<name>A0A5C5BEF6_9MICO</name>
<dbReference type="RefSeq" id="WP_108719261.1">
    <property type="nucleotide sequence ID" value="NZ_VENP01000018.1"/>
</dbReference>
<proteinExistence type="predicted"/>
<feature type="compositionally biased region" description="Low complexity" evidence="6">
    <location>
        <begin position="13"/>
        <end position="25"/>
    </location>
</feature>
<evidence type="ECO:0000256" key="7">
    <source>
        <dbReference type="SAM" id="Phobius"/>
    </source>
</evidence>
<gene>
    <name evidence="9" type="ORF">FH969_06525</name>
</gene>
<feature type="transmembrane region" description="Helical" evidence="7">
    <location>
        <begin position="66"/>
        <end position="89"/>
    </location>
</feature>
<keyword evidence="4 7" id="KW-1133">Transmembrane helix</keyword>
<evidence type="ECO:0000313" key="10">
    <source>
        <dbReference type="Proteomes" id="UP000313849"/>
    </source>
</evidence>
<protein>
    <submittedName>
        <fullName evidence="9">DUF3817 domain-containing protein</fullName>
    </submittedName>
</protein>
<dbReference type="PANTHER" id="PTHR40077:SF2">
    <property type="entry name" value="MEMBRANE PROTEIN"/>
    <property type="match status" value="1"/>
</dbReference>
<evidence type="ECO:0000256" key="3">
    <source>
        <dbReference type="ARBA" id="ARBA00022692"/>
    </source>
</evidence>
<sequence length="129" mass="14189">MTAVPAPADSTDSTRPAPQPASTAPSTRSAFTRFKVMAFVTGSFLLLLCVEMLLKYVLKVDWVDSALGWVPFVHGWIYLIYAVTCLQLWSQARWSFGRLVVMVAGGVVPVLSFVVEGRAARWPVATRRA</sequence>
<dbReference type="GO" id="GO:0005886">
    <property type="term" value="C:plasma membrane"/>
    <property type="evidence" value="ECO:0007669"/>
    <property type="project" value="UniProtKB-SubCell"/>
</dbReference>
<evidence type="ECO:0000256" key="4">
    <source>
        <dbReference type="ARBA" id="ARBA00022989"/>
    </source>
</evidence>
<dbReference type="OrthoDB" id="9342687at2"/>
<comment type="caution">
    <text evidence="9">The sequence shown here is derived from an EMBL/GenBank/DDBJ whole genome shotgun (WGS) entry which is preliminary data.</text>
</comment>
<evidence type="ECO:0000313" key="9">
    <source>
        <dbReference type="EMBL" id="TNU74973.1"/>
    </source>
</evidence>
<dbReference type="Proteomes" id="UP000313849">
    <property type="component" value="Unassembled WGS sequence"/>
</dbReference>
<feature type="transmembrane region" description="Helical" evidence="7">
    <location>
        <begin position="36"/>
        <end position="54"/>
    </location>
</feature>
<dbReference type="NCBIfam" id="TIGR03954">
    <property type="entry name" value="integ_memb_HG"/>
    <property type="match status" value="1"/>
</dbReference>
<evidence type="ECO:0000256" key="6">
    <source>
        <dbReference type="SAM" id="MobiDB-lite"/>
    </source>
</evidence>
<keyword evidence="5 7" id="KW-0472">Membrane</keyword>
<dbReference type="PANTHER" id="PTHR40077">
    <property type="entry name" value="MEMBRANE PROTEIN-RELATED"/>
    <property type="match status" value="1"/>
</dbReference>
<dbReference type="EMBL" id="VENP01000018">
    <property type="protein sequence ID" value="TNU74973.1"/>
    <property type="molecule type" value="Genomic_DNA"/>
</dbReference>
<evidence type="ECO:0000256" key="1">
    <source>
        <dbReference type="ARBA" id="ARBA00004651"/>
    </source>
</evidence>
<feature type="region of interest" description="Disordered" evidence="6">
    <location>
        <begin position="1"/>
        <end position="25"/>
    </location>
</feature>
<comment type="subcellular location">
    <subcellularLocation>
        <location evidence="1">Cell membrane</location>
        <topology evidence="1">Multi-pass membrane protein</topology>
    </subcellularLocation>
</comment>
<dbReference type="InterPro" id="IPR023845">
    <property type="entry name" value="DUF3817_TM"/>
</dbReference>
<evidence type="ECO:0000256" key="2">
    <source>
        <dbReference type="ARBA" id="ARBA00022475"/>
    </source>
</evidence>
<evidence type="ECO:0000256" key="5">
    <source>
        <dbReference type="ARBA" id="ARBA00023136"/>
    </source>
</evidence>
<organism evidence="9 10">
    <name type="scientific">Miniimonas arenae</name>
    <dbReference type="NCBI Taxonomy" id="676201"/>
    <lineage>
        <taxon>Bacteria</taxon>
        <taxon>Bacillati</taxon>
        <taxon>Actinomycetota</taxon>
        <taxon>Actinomycetes</taxon>
        <taxon>Micrococcales</taxon>
        <taxon>Beutenbergiaceae</taxon>
        <taxon>Miniimonas</taxon>
    </lineage>
</organism>
<accession>A0A5C5BEF6</accession>
<keyword evidence="2" id="KW-1003">Cell membrane</keyword>
<feature type="transmembrane region" description="Helical" evidence="7">
    <location>
        <begin position="96"/>
        <end position="115"/>
    </location>
</feature>
<evidence type="ECO:0000259" key="8">
    <source>
        <dbReference type="Pfam" id="PF12823"/>
    </source>
</evidence>
<dbReference type="Pfam" id="PF12823">
    <property type="entry name" value="DUF3817"/>
    <property type="match status" value="1"/>
</dbReference>
<dbReference type="AlphaFoldDB" id="A0A5C5BEF6"/>
<keyword evidence="10" id="KW-1185">Reference proteome</keyword>
<feature type="domain" description="DUF3817" evidence="8">
    <location>
        <begin position="32"/>
        <end position="120"/>
    </location>
</feature>